<dbReference type="Pfam" id="PF13470">
    <property type="entry name" value="PIN_3"/>
    <property type="match status" value="1"/>
</dbReference>
<keyword evidence="3" id="KW-1185">Reference proteome</keyword>
<dbReference type="Proteomes" id="UP000193017">
    <property type="component" value="Chromosome"/>
</dbReference>
<dbReference type="STRING" id="1945662.B0A89_09775"/>
<dbReference type="InterPro" id="IPR029060">
    <property type="entry name" value="PIN-like_dom_sf"/>
</dbReference>
<accession>A0A1W6CYD6</accession>
<dbReference type="InterPro" id="IPR002716">
    <property type="entry name" value="PIN_dom"/>
</dbReference>
<gene>
    <name evidence="2" type="ORF">B0A89_09775</name>
</gene>
<dbReference type="KEGG" id="pcon:B0A89_09775"/>
<protein>
    <submittedName>
        <fullName evidence="2">PIN domain-containing protein</fullName>
    </submittedName>
</protein>
<sequence>MKAVLDACVLYPTVLREIVIGTAGAGLFQPVWSARILAEWRRAAARLGPAQADVAGAEIALLSAAWPQAEASGEGSRAAGHDWPDPADRHVAEAALAGDAALIVTANLADFPRRVLADLGLAAVHPDAFLLSLYRSDPAPVAAAVGAAHERAERLGGPVPLRALLARARLPRLSKALGARPDGGGAGLADGLGTH</sequence>
<dbReference type="SUPFAM" id="SSF88723">
    <property type="entry name" value="PIN domain-like"/>
    <property type="match status" value="1"/>
</dbReference>
<name>A0A1W6CYD6_9RHOB</name>
<reference evidence="2 3" key="1">
    <citation type="submission" date="2017-03" db="EMBL/GenBank/DDBJ databases">
        <title>Genome sequence of Paracoccus contaminans isolated from a water microcosm.</title>
        <authorList>
            <person name="Aurass P."/>
            <person name="Karste S."/>
            <person name="Trost E."/>
            <person name="Glaeser S.P."/>
            <person name="Kaempfer P."/>
            <person name="Flieger A."/>
        </authorList>
    </citation>
    <scope>NUCLEOTIDE SEQUENCE [LARGE SCALE GENOMIC DNA]</scope>
    <source>
        <strain evidence="3">RKI 16-01929T\LMG 29738T\CCM 8701T\CIP 111112T</strain>
    </source>
</reference>
<evidence type="ECO:0000313" key="3">
    <source>
        <dbReference type="Proteomes" id="UP000193017"/>
    </source>
</evidence>
<dbReference type="NCBIfam" id="NF046100">
    <property type="entry name" value="RSP_2648_fam_PIN"/>
    <property type="match status" value="1"/>
</dbReference>
<evidence type="ECO:0000259" key="1">
    <source>
        <dbReference type="Pfam" id="PF13470"/>
    </source>
</evidence>
<dbReference type="RefSeq" id="WP_085377989.1">
    <property type="nucleotide sequence ID" value="NZ_CP020612.1"/>
</dbReference>
<dbReference type="OrthoDB" id="211933at2"/>
<dbReference type="EMBL" id="CP020612">
    <property type="protein sequence ID" value="ARJ69870.1"/>
    <property type="molecule type" value="Genomic_DNA"/>
</dbReference>
<proteinExistence type="predicted"/>
<evidence type="ECO:0000313" key="2">
    <source>
        <dbReference type="EMBL" id="ARJ69870.1"/>
    </source>
</evidence>
<organism evidence="2 3">
    <name type="scientific">Paracoccus contaminans</name>
    <dbReference type="NCBI Taxonomy" id="1945662"/>
    <lineage>
        <taxon>Bacteria</taxon>
        <taxon>Pseudomonadati</taxon>
        <taxon>Pseudomonadota</taxon>
        <taxon>Alphaproteobacteria</taxon>
        <taxon>Rhodobacterales</taxon>
        <taxon>Paracoccaceae</taxon>
        <taxon>Paracoccus</taxon>
    </lineage>
</organism>
<dbReference type="AlphaFoldDB" id="A0A1W6CYD6"/>
<feature type="domain" description="PIN" evidence="1">
    <location>
        <begin position="2"/>
        <end position="108"/>
    </location>
</feature>